<dbReference type="InterPro" id="IPR051783">
    <property type="entry name" value="NAD(P)-dependent_oxidoreduct"/>
</dbReference>
<dbReference type="SUPFAM" id="SSF51735">
    <property type="entry name" value="NAD(P)-binding Rossmann-fold domains"/>
    <property type="match status" value="1"/>
</dbReference>
<reference evidence="3 4" key="1">
    <citation type="submission" date="2020-05" db="EMBL/GenBank/DDBJ databases">
        <title>Actinomadura verrucosospora NRRL-B18236 (PFL_A860) Genome sequencing and assembly.</title>
        <authorList>
            <person name="Samborskyy M."/>
        </authorList>
    </citation>
    <scope>NUCLEOTIDE SEQUENCE [LARGE SCALE GENOMIC DNA]</scope>
    <source>
        <strain evidence="3 4">NRRL:B18236</strain>
    </source>
</reference>
<name>A0A7D4ATE7_ACTVE</name>
<dbReference type="PANTHER" id="PTHR48079:SF6">
    <property type="entry name" value="NAD(P)-BINDING DOMAIN-CONTAINING PROTEIN-RELATED"/>
    <property type="match status" value="1"/>
</dbReference>
<dbReference type="InterPro" id="IPR036291">
    <property type="entry name" value="NAD(P)-bd_dom_sf"/>
</dbReference>
<organism evidence="3 4">
    <name type="scientific">Actinomadura verrucosospora</name>
    <dbReference type="NCBI Taxonomy" id="46165"/>
    <lineage>
        <taxon>Bacteria</taxon>
        <taxon>Bacillati</taxon>
        <taxon>Actinomycetota</taxon>
        <taxon>Actinomycetes</taxon>
        <taxon>Streptosporangiales</taxon>
        <taxon>Thermomonosporaceae</taxon>
        <taxon>Actinomadura</taxon>
    </lineage>
</organism>
<dbReference type="Pfam" id="PF12697">
    <property type="entry name" value="Abhydrolase_6"/>
    <property type="match status" value="1"/>
</dbReference>
<evidence type="ECO:0000313" key="4">
    <source>
        <dbReference type="Proteomes" id="UP000501240"/>
    </source>
</evidence>
<dbReference type="PANTHER" id="PTHR48079">
    <property type="entry name" value="PROTEIN YEEZ"/>
    <property type="match status" value="1"/>
</dbReference>
<accession>A0A7D4ATE7</accession>
<dbReference type="Pfam" id="PF07993">
    <property type="entry name" value="NAD_binding_4"/>
    <property type="match status" value="1"/>
</dbReference>
<dbReference type="RefSeq" id="WP_173098305.1">
    <property type="nucleotide sequence ID" value="NZ_CP053892.1"/>
</dbReference>
<evidence type="ECO:0000259" key="1">
    <source>
        <dbReference type="Pfam" id="PF07993"/>
    </source>
</evidence>
<evidence type="ECO:0000313" key="3">
    <source>
        <dbReference type="EMBL" id="QKG24509.1"/>
    </source>
</evidence>
<gene>
    <name evidence="3" type="ORF">ACTIVE_6156</name>
</gene>
<proteinExistence type="predicted"/>
<dbReference type="EMBL" id="CP053892">
    <property type="protein sequence ID" value="QKG24509.1"/>
    <property type="molecule type" value="Genomic_DNA"/>
</dbReference>
<feature type="domain" description="Thioester reductase (TE)" evidence="1">
    <location>
        <begin position="20"/>
        <end position="241"/>
    </location>
</feature>
<dbReference type="GO" id="GO:0005737">
    <property type="term" value="C:cytoplasm"/>
    <property type="evidence" value="ECO:0007669"/>
    <property type="project" value="TreeGrafter"/>
</dbReference>
<dbReference type="InterPro" id="IPR000073">
    <property type="entry name" value="AB_hydrolase_1"/>
</dbReference>
<dbReference type="SUPFAM" id="SSF53474">
    <property type="entry name" value="alpha/beta-Hydrolases"/>
    <property type="match status" value="1"/>
</dbReference>
<evidence type="ECO:0000259" key="2">
    <source>
        <dbReference type="Pfam" id="PF12697"/>
    </source>
</evidence>
<feature type="domain" description="AB hydrolase-1" evidence="2">
    <location>
        <begin position="377"/>
        <end position="589"/>
    </location>
</feature>
<dbReference type="Proteomes" id="UP000501240">
    <property type="component" value="Chromosome"/>
</dbReference>
<dbReference type="AlphaFoldDB" id="A0A7D4ATE7"/>
<dbReference type="Gene3D" id="3.40.50.720">
    <property type="entry name" value="NAD(P)-binding Rossmann-like Domain"/>
    <property type="match status" value="1"/>
</dbReference>
<sequence>MTATTDPAPGAGGRHALVFGATGFIGRHLVLALGRAGVRVSTANRSAASHRRLARWLAEHGHDEPPADLRADFTAPARLVGDECGDVTEVYNCAGAYRFGMAADEARRANVDGVRAVVAFAARLPRLRRLVHVSGYRVGGQDPAVWSAERRRTAYRALGAYEASKAEADALFQAEAARLGVPWTIVNPPTVIGDSGTGESDQYLGLAATVRDLWRGALPAVPGNARTFVPVVAVDHLARFMARLPLDEEAEGTAYWLLDDATPALPDLLGLVAEHYRVRAPRARIPVSLVRRLPRWLTKADPETLTFLSEDRYPTASASAFAAKHGLAVPDTAATIRRWADHLAAHRFGEVPAAGRRFTAPGGFRTFELGEPGAPTVVLPGLPVNADTWAPVVAALGDARAVDLPGLGMSPGGRGDWAAWLAALADETGARHLVGHSIGAAAAVEAAAARPDAVDRLTLVAPFFLQDRTANAAAPLVRLYLRRASSKALAERLTGTAEHAAALESSAADLRRGTAAEAARLLGAAARPRWRADLRAALRRYPGPVHVVAGSEDPPAADLMAAFPQVTVTIIEGAGHHPQLTHPDEVARAVRAAAPGPLAGGAARGHDGW</sequence>
<dbReference type="InterPro" id="IPR029058">
    <property type="entry name" value="AB_hydrolase_fold"/>
</dbReference>
<dbReference type="GO" id="GO:0004029">
    <property type="term" value="F:aldehyde dehydrogenase (NAD+) activity"/>
    <property type="evidence" value="ECO:0007669"/>
    <property type="project" value="TreeGrafter"/>
</dbReference>
<dbReference type="InterPro" id="IPR013120">
    <property type="entry name" value="FAR_NAD-bd"/>
</dbReference>
<protein>
    <submittedName>
        <fullName evidence="3">Putative NAD dependent epimerase/dehydratase family protein</fullName>
    </submittedName>
</protein>
<dbReference type="Gene3D" id="3.40.50.1820">
    <property type="entry name" value="alpha/beta hydrolase"/>
    <property type="match status" value="1"/>
</dbReference>
<keyword evidence="4" id="KW-1185">Reference proteome</keyword>